<dbReference type="GO" id="GO:0016787">
    <property type="term" value="F:hydrolase activity"/>
    <property type="evidence" value="ECO:0007669"/>
    <property type="project" value="UniProtKB-KW"/>
</dbReference>
<dbReference type="Proteomes" id="UP001138961">
    <property type="component" value="Unassembled WGS sequence"/>
</dbReference>
<dbReference type="SUPFAM" id="SSF52266">
    <property type="entry name" value="SGNH hydrolase"/>
    <property type="match status" value="1"/>
</dbReference>
<keyword evidence="2" id="KW-0378">Hydrolase</keyword>
<comment type="caution">
    <text evidence="2">The sequence shown here is derived from an EMBL/GenBank/DDBJ whole genome shotgun (WGS) entry which is preliminary data.</text>
</comment>
<dbReference type="Pfam" id="PF13472">
    <property type="entry name" value="Lipase_GDSL_2"/>
    <property type="match status" value="1"/>
</dbReference>
<evidence type="ECO:0000313" key="2">
    <source>
        <dbReference type="EMBL" id="MCB5197957.1"/>
    </source>
</evidence>
<keyword evidence="3" id="KW-1185">Reference proteome</keyword>
<dbReference type="Gene3D" id="3.40.50.1110">
    <property type="entry name" value="SGNH hydrolase"/>
    <property type="match status" value="1"/>
</dbReference>
<reference evidence="2" key="1">
    <citation type="submission" date="2021-10" db="EMBL/GenBank/DDBJ databases">
        <title>Loktanella gaetbuli sp. nov., isolated from a tidal flat.</title>
        <authorList>
            <person name="Park S."/>
            <person name="Yoon J.-H."/>
        </authorList>
    </citation>
    <scope>NUCLEOTIDE SEQUENCE</scope>
    <source>
        <strain evidence="2">TSTF-M6</strain>
    </source>
</reference>
<sequence length="238" mass="25798">MKPADLAIAPLVAVQALAVKALASRMPEAEGPRHGEIGTGPALRILIAGDSSAAGVGVRTQAEALAGQLTAALSRHHRVDWFLHAKSGATTASTLRRMRLVPKRAFDVALVALGVNDAKNGVRAGAFETRYHRILDQLRDDFGVGRVYLSGMPPGDLVPMMPNPLRDLLIGRLEHFDQMLQRIAAERGGTAVHLPFDVTRDPYLMAPDRFHPGPRMYAEWASLAATAIHRDAVHLPRH</sequence>
<proteinExistence type="predicted"/>
<evidence type="ECO:0000259" key="1">
    <source>
        <dbReference type="Pfam" id="PF13472"/>
    </source>
</evidence>
<dbReference type="InterPro" id="IPR036514">
    <property type="entry name" value="SGNH_hydro_sf"/>
</dbReference>
<dbReference type="EMBL" id="JAJATZ010000001">
    <property type="protein sequence ID" value="MCB5197957.1"/>
    <property type="molecule type" value="Genomic_DNA"/>
</dbReference>
<accession>A0ABS8BQE9</accession>
<dbReference type="InterPro" id="IPR013830">
    <property type="entry name" value="SGNH_hydro"/>
</dbReference>
<dbReference type="CDD" id="cd01836">
    <property type="entry name" value="FeeA_FeeB_like"/>
    <property type="match status" value="1"/>
</dbReference>
<dbReference type="RefSeq" id="WP_226747011.1">
    <property type="nucleotide sequence ID" value="NZ_JAJATZ010000001.1"/>
</dbReference>
<gene>
    <name evidence="2" type="ORF">LGQ03_01760</name>
</gene>
<name>A0ABS8BQE9_9RHOB</name>
<feature type="domain" description="SGNH hydrolase-type esterase" evidence="1">
    <location>
        <begin position="49"/>
        <end position="218"/>
    </location>
</feature>
<evidence type="ECO:0000313" key="3">
    <source>
        <dbReference type="Proteomes" id="UP001138961"/>
    </source>
</evidence>
<protein>
    <submittedName>
        <fullName evidence="2">SGNH/GDSL hydrolase family protein</fullName>
    </submittedName>
</protein>
<organism evidence="2 3">
    <name type="scientific">Loktanella gaetbuli</name>
    <dbReference type="NCBI Taxonomy" id="2881335"/>
    <lineage>
        <taxon>Bacteria</taxon>
        <taxon>Pseudomonadati</taxon>
        <taxon>Pseudomonadota</taxon>
        <taxon>Alphaproteobacteria</taxon>
        <taxon>Rhodobacterales</taxon>
        <taxon>Roseobacteraceae</taxon>
        <taxon>Loktanella</taxon>
    </lineage>
</organism>